<organism evidence="2 3">
    <name type="scientific">Pseudoroseomonas cervicalis ATCC 49957</name>
    <dbReference type="NCBI Taxonomy" id="525371"/>
    <lineage>
        <taxon>Bacteria</taxon>
        <taxon>Pseudomonadati</taxon>
        <taxon>Pseudomonadota</taxon>
        <taxon>Alphaproteobacteria</taxon>
        <taxon>Acetobacterales</taxon>
        <taxon>Roseomonadaceae</taxon>
        <taxon>Roseomonas</taxon>
    </lineage>
</organism>
<dbReference type="EC" id="2.3.1.-" evidence="2"/>
<dbReference type="PANTHER" id="PTHR43072:SF8">
    <property type="entry name" value="ACYLTRANSFERASE FABY-RELATED"/>
    <property type="match status" value="1"/>
</dbReference>
<dbReference type="PROSITE" id="PS51186">
    <property type="entry name" value="GNAT"/>
    <property type="match status" value="1"/>
</dbReference>
<dbReference type="Pfam" id="PF00583">
    <property type="entry name" value="Acetyltransf_1"/>
    <property type="match status" value="1"/>
</dbReference>
<name>D5RL96_9PROT</name>
<dbReference type="HOGENOM" id="CLU_013985_4_2_5"/>
<dbReference type="EMBL" id="ADVL01000303">
    <property type="protein sequence ID" value="EFH11927.1"/>
    <property type="molecule type" value="Genomic_DNA"/>
</dbReference>
<dbReference type="AlphaFoldDB" id="D5RL96"/>
<evidence type="ECO:0000313" key="2">
    <source>
        <dbReference type="EMBL" id="EFH11927.1"/>
    </source>
</evidence>
<dbReference type="Proteomes" id="UP000005324">
    <property type="component" value="Unassembled WGS sequence"/>
</dbReference>
<dbReference type="SUPFAM" id="SSF55729">
    <property type="entry name" value="Acyl-CoA N-acyltransferases (Nat)"/>
    <property type="match status" value="1"/>
</dbReference>
<dbReference type="Gene3D" id="3.40.630.30">
    <property type="match status" value="1"/>
</dbReference>
<proteinExistence type="predicted"/>
<gene>
    <name evidence="2" type="primary">pat4</name>
    <name evidence="2" type="ORF">HMPREF0731_1857</name>
</gene>
<reference evidence="2 3" key="1">
    <citation type="submission" date="2010-04" db="EMBL/GenBank/DDBJ databases">
        <authorList>
            <person name="Qin X."/>
            <person name="Bachman B."/>
            <person name="Battles P."/>
            <person name="Bell A."/>
            <person name="Bess C."/>
            <person name="Bickham C."/>
            <person name="Chaboub L."/>
            <person name="Chen D."/>
            <person name="Coyle M."/>
            <person name="Deiros D.R."/>
            <person name="Dinh H."/>
            <person name="Forbes L."/>
            <person name="Fowler G."/>
            <person name="Francisco L."/>
            <person name="Fu Q."/>
            <person name="Gubbala S."/>
            <person name="Hale W."/>
            <person name="Han Y."/>
            <person name="Hemphill L."/>
            <person name="Highlander S.K."/>
            <person name="Hirani K."/>
            <person name="Hogues M."/>
            <person name="Jackson L."/>
            <person name="Jakkamsetti A."/>
            <person name="Javaid M."/>
            <person name="Jiang H."/>
            <person name="Korchina V."/>
            <person name="Kovar C."/>
            <person name="Lara F."/>
            <person name="Lee S."/>
            <person name="Mata R."/>
            <person name="Mathew T."/>
            <person name="Moen C."/>
            <person name="Morales K."/>
            <person name="Munidasa M."/>
            <person name="Nazareth L."/>
            <person name="Ngo R."/>
            <person name="Nguyen L."/>
            <person name="Okwuonu G."/>
            <person name="Ongeri F."/>
            <person name="Patil S."/>
            <person name="Petrosino J."/>
            <person name="Pham C."/>
            <person name="Pham P."/>
            <person name="Pu L.-L."/>
            <person name="Puazo M."/>
            <person name="Raj R."/>
            <person name="Reid J."/>
            <person name="Rouhana J."/>
            <person name="Saada N."/>
            <person name="Shang Y."/>
            <person name="Simmons D."/>
            <person name="Thornton R."/>
            <person name="Warren J."/>
            <person name="Weissenberger G."/>
            <person name="Zhang J."/>
            <person name="Zhang L."/>
            <person name="Zhou C."/>
            <person name="Zhu D."/>
            <person name="Muzny D."/>
            <person name="Worley K."/>
            <person name="Gibbs R."/>
        </authorList>
    </citation>
    <scope>NUCLEOTIDE SEQUENCE [LARGE SCALE GENOMIC DNA]</scope>
    <source>
        <strain evidence="2 3">ATCC 49957</strain>
    </source>
</reference>
<comment type="caution">
    <text evidence="2">The sequence shown here is derived from an EMBL/GenBank/DDBJ whole genome shotgun (WGS) entry which is preliminary data.</text>
</comment>
<dbReference type="PANTHER" id="PTHR43072">
    <property type="entry name" value="N-ACETYLTRANSFERASE"/>
    <property type="match status" value="1"/>
</dbReference>
<keyword evidence="3" id="KW-1185">Reference proteome</keyword>
<dbReference type="CDD" id="cd04301">
    <property type="entry name" value="NAT_SF"/>
    <property type="match status" value="1"/>
</dbReference>
<protein>
    <submittedName>
        <fullName evidence="2">Acetyltransferase, GNAT family</fullName>
        <ecNumber evidence="2">2.3.1.-</ecNumber>
    </submittedName>
</protein>
<accession>D5RL96</accession>
<keyword evidence="2" id="KW-0808">Transferase</keyword>
<sequence length="179" mass="19007">MKLLRDATPADLPAITAIYAHHVLTGTGTFEETPPTEQEMAARLARVQGQGWAWLVAEEAGEVLGFGLLSAYRAQPAWRYAAEDSIYVRQDVHGQGLGKSLVAALLERAEAAGFRQVFAVIGDSENVGSVGLHLSLGFRQAGLLRGAGFKFGRWLDVVLMQRPVGAADKTLPAGAAPPG</sequence>
<evidence type="ECO:0000313" key="3">
    <source>
        <dbReference type="Proteomes" id="UP000005324"/>
    </source>
</evidence>
<feature type="domain" description="N-acetyltransferase" evidence="1">
    <location>
        <begin position="2"/>
        <end position="165"/>
    </location>
</feature>
<dbReference type="GO" id="GO:0016747">
    <property type="term" value="F:acyltransferase activity, transferring groups other than amino-acyl groups"/>
    <property type="evidence" value="ECO:0007669"/>
    <property type="project" value="InterPro"/>
</dbReference>
<keyword evidence="2" id="KW-0012">Acyltransferase</keyword>
<dbReference type="OrthoDB" id="5459937at2"/>
<dbReference type="InterPro" id="IPR016181">
    <property type="entry name" value="Acyl_CoA_acyltransferase"/>
</dbReference>
<dbReference type="InterPro" id="IPR000182">
    <property type="entry name" value="GNAT_dom"/>
</dbReference>
<dbReference type="RefSeq" id="WP_007004274.1">
    <property type="nucleotide sequence ID" value="NZ_GG770779.1"/>
</dbReference>
<evidence type="ECO:0000259" key="1">
    <source>
        <dbReference type="PROSITE" id="PS51186"/>
    </source>
</evidence>